<dbReference type="InterPro" id="IPR050221">
    <property type="entry name" value="26S_Proteasome_ATPase"/>
</dbReference>
<evidence type="ECO:0000256" key="3">
    <source>
        <dbReference type="ARBA" id="ARBA00022840"/>
    </source>
</evidence>
<dbReference type="EMBL" id="CP006868">
    <property type="protein sequence ID" value="UXD22412.1"/>
    <property type="molecule type" value="Genomic_DNA"/>
</dbReference>
<keyword evidence="4" id="KW-1133">Transmembrane helix</keyword>
<dbReference type="PANTHER" id="PTHR23073">
    <property type="entry name" value="26S PROTEASOME REGULATORY SUBUNIT"/>
    <property type="match status" value="1"/>
</dbReference>
<dbReference type="AlphaFoldDB" id="A0A977PKV3"/>
<keyword evidence="2" id="KW-0547">Nucleotide-binding</keyword>
<keyword evidence="4" id="KW-0812">Transmembrane</keyword>
<reference evidence="6" key="1">
    <citation type="submission" date="2013-11" db="EMBL/GenBank/DDBJ databases">
        <title>Comparative genomics of Ignicoccus.</title>
        <authorList>
            <person name="Podar M."/>
        </authorList>
    </citation>
    <scope>NUCLEOTIDE SEQUENCE</scope>
    <source>
        <strain evidence="6">DSM 13166</strain>
    </source>
</reference>
<evidence type="ECO:0000256" key="4">
    <source>
        <dbReference type="SAM" id="Phobius"/>
    </source>
</evidence>
<name>A0A977PKV3_9CREN</name>
<dbReference type="Gene3D" id="3.40.50.300">
    <property type="entry name" value="P-loop containing nucleotide triphosphate hydrolases"/>
    <property type="match status" value="1"/>
</dbReference>
<gene>
    <name evidence="6" type="ORF">IPA_04485</name>
</gene>
<dbReference type="InterPro" id="IPR003593">
    <property type="entry name" value="AAA+_ATPase"/>
</dbReference>
<dbReference type="InterPro" id="IPR003959">
    <property type="entry name" value="ATPase_AAA_core"/>
</dbReference>
<feature type="transmembrane region" description="Helical" evidence="4">
    <location>
        <begin position="85"/>
        <end position="107"/>
    </location>
</feature>
<evidence type="ECO:0000259" key="5">
    <source>
        <dbReference type="SMART" id="SM00382"/>
    </source>
</evidence>
<dbReference type="CDD" id="cd19481">
    <property type="entry name" value="RecA-like_protease"/>
    <property type="match status" value="1"/>
</dbReference>
<dbReference type="KEGG" id="ipc:IPA_04485"/>
<keyword evidence="7" id="KW-1185">Reference proteome</keyword>
<organism evidence="6 7">
    <name type="scientific">Ignicoccus pacificus DSM 13166</name>
    <dbReference type="NCBI Taxonomy" id="940294"/>
    <lineage>
        <taxon>Archaea</taxon>
        <taxon>Thermoproteota</taxon>
        <taxon>Thermoprotei</taxon>
        <taxon>Desulfurococcales</taxon>
        <taxon>Desulfurococcaceae</taxon>
        <taxon>Ignicoccus</taxon>
    </lineage>
</organism>
<accession>A0A977PKV3</accession>
<protein>
    <recommendedName>
        <fullName evidence="5">AAA+ ATPase domain-containing protein</fullName>
    </recommendedName>
</protein>
<dbReference type="Proteomes" id="UP001063698">
    <property type="component" value="Chromosome"/>
</dbReference>
<feature type="domain" description="AAA+ ATPase" evidence="5">
    <location>
        <begin position="246"/>
        <end position="378"/>
    </location>
</feature>
<keyword evidence="3" id="KW-0067">ATP-binding</keyword>
<dbReference type="SMART" id="SM00382">
    <property type="entry name" value="AAA"/>
    <property type="match status" value="1"/>
</dbReference>
<sequence>MVEHTKATAKREGVVLESPLNKVKVVAFGIDNSISAEEEAAIMPLLSKVFDVAVDSLIDDETWIYKLKVPFEINPVMTKALGRPLALYVVPSLVDSLGINIASSVYLNHKSRMRRMLTVVGVKNPNDPFVTLTIVFSTKDDNLTKDEVQKILKKERSRTKKYVNEALRLMGFNSQVKTVRTPLIVRIARVFSSDEIKVRVEDGSDLIDVTLKLREPEWDLSSFPSSLVEDLRTLVIEPILENKPYSIRGMIVAGPPGMGKSVLVEAMAKEMKKKVVDIEPSTYRSMWYGHTEKILRSVFEHLKRRNDLVILIDDAEFLMSRNMVTHEGYVSEISTFLKIFQERERPFIALTANYPEVIDQALLRPGRVDLLVVMGYPDKEFRRKIVENTLGRYKIKVNDDIKEDIVRLTKWFSAAEMDAFIRMAIMKGKGTITHDSLLWARRRFSIDETERARMQERTLWYLQKVQGMVVAYVKRPEEV</sequence>
<evidence type="ECO:0000256" key="2">
    <source>
        <dbReference type="ARBA" id="ARBA00022741"/>
    </source>
</evidence>
<dbReference type="InterPro" id="IPR027417">
    <property type="entry name" value="P-loop_NTPase"/>
</dbReference>
<evidence type="ECO:0000313" key="6">
    <source>
        <dbReference type="EMBL" id="UXD22412.1"/>
    </source>
</evidence>
<evidence type="ECO:0000256" key="1">
    <source>
        <dbReference type="ARBA" id="ARBA00006914"/>
    </source>
</evidence>
<dbReference type="Gene3D" id="1.10.8.60">
    <property type="match status" value="1"/>
</dbReference>
<dbReference type="GO" id="GO:0016887">
    <property type="term" value="F:ATP hydrolysis activity"/>
    <property type="evidence" value="ECO:0007669"/>
    <property type="project" value="InterPro"/>
</dbReference>
<dbReference type="Pfam" id="PF00004">
    <property type="entry name" value="AAA"/>
    <property type="match status" value="1"/>
</dbReference>
<dbReference type="SUPFAM" id="SSF52540">
    <property type="entry name" value="P-loop containing nucleoside triphosphate hydrolases"/>
    <property type="match status" value="1"/>
</dbReference>
<proteinExistence type="inferred from homology"/>
<comment type="similarity">
    <text evidence="1">Belongs to the AAA ATPase family.</text>
</comment>
<evidence type="ECO:0000313" key="7">
    <source>
        <dbReference type="Proteomes" id="UP001063698"/>
    </source>
</evidence>
<dbReference type="GO" id="GO:0005524">
    <property type="term" value="F:ATP binding"/>
    <property type="evidence" value="ECO:0007669"/>
    <property type="project" value="UniProtKB-KW"/>
</dbReference>
<keyword evidence="4" id="KW-0472">Membrane</keyword>